<dbReference type="GO" id="GO:0006107">
    <property type="term" value="P:oxaloacetate metabolic process"/>
    <property type="evidence" value="ECO:0007669"/>
    <property type="project" value="UniProtKB-ARBA"/>
</dbReference>
<keyword evidence="2" id="KW-0479">Metal-binding</keyword>
<dbReference type="Proteomes" id="UP000625711">
    <property type="component" value="Unassembled WGS sequence"/>
</dbReference>
<dbReference type="PANTHER" id="PTHR42796:SF4">
    <property type="entry name" value="FUMARYLACETOACETATE HYDROLASE DOMAIN-CONTAINING PROTEIN 2A"/>
    <property type="match status" value="1"/>
</dbReference>
<dbReference type="GO" id="GO:0046872">
    <property type="term" value="F:metal ion binding"/>
    <property type="evidence" value="ECO:0007669"/>
    <property type="project" value="UniProtKB-KW"/>
</dbReference>
<gene>
    <name evidence="4" type="ORF">GWI33_015509</name>
</gene>
<evidence type="ECO:0000313" key="5">
    <source>
        <dbReference type="Proteomes" id="UP000625711"/>
    </source>
</evidence>
<evidence type="ECO:0000256" key="2">
    <source>
        <dbReference type="ARBA" id="ARBA00022723"/>
    </source>
</evidence>
<dbReference type="GO" id="GO:0050163">
    <property type="term" value="F:oxaloacetate tautomerase activity"/>
    <property type="evidence" value="ECO:0007669"/>
    <property type="project" value="UniProtKB-ARBA"/>
</dbReference>
<reference evidence="4" key="1">
    <citation type="submission" date="2020-08" db="EMBL/GenBank/DDBJ databases">
        <title>Genome sequencing and assembly of the red palm weevil Rhynchophorus ferrugineus.</title>
        <authorList>
            <person name="Dias G.B."/>
            <person name="Bergman C.M."/>
            <person name="Manee M."/>
        </authorList>
    </citation>
    <scope>NUCLEOTIDE SEQUENCE</scope>
    <source>
        <strain evidence="4">AA-2017</strain>
        <tissue evidence="4">Whole larva</tissue>
    </source>
</reference>
<dbReference type="InterPro" id="IPR036663">
    <property type="entry name" value="Fumarylacetoacetase_C_sf"/>
</dbReference>
<organism evidence="4 5">
    <name type="scientific">Rhynchophorus ferrugineus</name>
    <name type="common">Red palm weevil</name>
    <name type="synonym">Curculio ferrugineus</name>
    <dbReference type="NCBI Taxonomy" id="354439"/>
    <lineage>
        <taxon>Eukaryota</taxon>
        <taxon>Metazoa</taxon>
        <taxon>Ecdysozoa</taxon>
        <taxon>Arthropoda</taxon>
        <taxon>Hexapoda</taxon>
        <taxon>Insecta</taxon>
        <taxon>Pterygota</taxon>
        <taxon>Neoptera</taxon>
        <taxon>Endopterygota</taxon>
        <taxon>Coleoptera</taxon>
        <taxon>Polyphaga</taxon>
        <taxon>Cucujiformia</taxon>
        <taxon>Curculionidae</taxon>
        <taxon>Dryophthorinae</taxon>
        <taxon>Rhynchophorus</taxon>
    </lineage>
</organism>
<accession>A0A834I591</accession>
<feature type="domain" description="Fumarylacetoacetase-like C-terminal" evidence="3">
    <location>
        <begin position="92"/>
        <end position="294"/>
    </location>
</feature>
<sequence length="294" mass="32381">MTLQLPIVSARVFTSLATAGKQFSRKFSVTRKNNMRYVQYKLKSGGPQHLGAQLSPGGDIIDISAVDSTIPNNLVDFLKAGSSTYEKSKRIIGLNYSGHCDEQNIPYPKEPMYFSKFSSVVVGPNDNVVIPPITNSVDWEVELAVVIGRTAKAIREDQVQDYIFGYTVAQDISARDWQKKRNNGQMLLGKSMDTFCPLGPAVVTKSKVDVNNLNIKSWVNGVLKQNGNTSEMIFKVNFLVAYLSQIVTLYPGDVILTGTPAGVGVHRKPPEFLKPGDVLESEIEGIGRLRNEIV</sequence>
<dbReference type="InterPro" id="IPR051121">
    <property type="entry name" value="FAH"/>
</dbReference>
<dbReference type="Gene3D" id="3.90.850.10">
    <property type="entry name" value="Fumarylacetoacetase-like, C-terminal domain"/>
    <property type="match status" value="1"/>
</dbReference>
<dbReference type="FunFam" id="3.90.850.10:FF:000002">
    <property type="entry name" value="2-hydroxyhepta-2,4-diene-1,7-dioate isomerase"/>
    <property type="match status" value="1"/>
</dbReference>
<dbReference type="AlphaFoldDB" id="A0A834I591"/>
<dbReference type="SUPFAM" id="SSF56529">
    <property type="entry name" value="FAH"/>
    <property type="match status" value="1"/>
</dbReference>
<dbReference type="OrthoDB" id="411064at2759"/>
<keyword evidence="5" id="KW-1185">Reference proteome</keyword>
<dbReference type="InterPro" id="IPR011234">
    <property type="entry name" value="Fumarylacetoacetase-like_C"/>
</dbReference>
<proteinExistence type="inferred from homology"/>
<dbReference type="EMBL" id="JAACXV010013921">
    <property type="protein sequence ID" value="KAF7271660.1"/>
    <property type="molecule type" value="Genomic_DNA"/>
</dbReference>
<protein>
    <recommendedName>
        <fullName evidence="3">Fumarylacetoacetase-like C-terminal domain-containing protein</fullName>
    </recommendedName>
</protein>
<evidence type="ECO:0000256" key="1">
    <source>
        <dbReference type="ARBA" id="ARBA00010211"/>
    </source>
</evidence>
<evidence type="ECO:0000313" key="4">
    <source>
        <dbReference type="EMBL" id="KAF7271660.1"/>
    </source>
</evidence>
<comment type="similarity">
    <text evidence="1">Belongs to the FAH family.</text>
</comment>
<evidence type="ECO:0000259" key="3">
    <source>
        <dbReference type="Pfam" id="PF01557"/>
    </source>
</evidence>
<dbReference type="PANTHER" id="PTHR42796">
    <property type="entry name" value="FUMARYLACETOACETATE HYDROLASE DOMAIN-CONTAINING PROTEIN 2A-RELATED"/>
    <property type="match status" value="1"/>
</dbReference>
<comment type="caution">
    <text evidence="4">The sequence shown here is derived from an EMBL/GenBank/DDBJ whole genome shotgun (WGS) entry which is preliminary data.</text>
</comment>
<dbReference type="Pfam" id="PF01557">
    <property type="entry name" value="FAA_hydrolase"/>
    <property type="match status" value="1"/>
</dbReference>
<name>A0A834I591_RHYFE</name>